<proteinExistence type="inferred from homology"/>
<dbReference type="GO" id="GO:0071013">
    <property type="term" value="C:catalytic step 2 spliceosome"/>
    <property type="evidence" value="ECO:0000318"/>
    <property type="project" value="GO_Central"/>
</dbReference>
<dbReference type="RefSeq" id="XP_002115387.1">
    <property type="nucleotide sequence ID" value="XM_002115351.1"/>
</dbReference>
<dbReference type="PhylomeDB" id="B3S5B3"/>
<keyword evidence="3" id="KW-0539">Nucleus</keyword>
<dbReference type="PANTHER" id="PTHR12940:SF0">
    <property type="entry name" value="SPLICING FACTOR ESS-2 HOMOLOG"/>
    <property type="match status" value="1"/>
</dbReference>
<evidence type="ECO:0000256" key="4">
    <source>
        <dbReference type="SAM" id="MobiDB-lite"/>
    </source>
</evidence>
<accession>B3S5B3</accession>
<dbReference type="OMA" id="AQNDYLD"/>
<feature type="region of interest" description="Disordered" evidence="4">
    <location>
        <begin position="68"/>
        <end position="111"/>
    </location>
</feature>
<keyword evidence="6" id="KW-1185">Reference proteome</keyword>
<evidence type="ECO:0000313" key="5">
    <source>
        <dbReference type="EMBL" id="EDV22232.1"/>
    </source>
</evidence>
<dbReference type="CTD" id="6756476"/>
<feature type="region of interest" description="Disordered" evidence="4">
    <location>
        <begin position="382"/>
        <end position="430"/>
    </location>
</feature>
<evidence type="ECO:0000256" key="3">
    <source>
        <dbReference type="ARBA" id="ARBA00023242"/>
    </source>
</evidence>
<evidence type="ECO:0000256" key="2">
    <source>
        <dbReference type="ARBA" id="ARBA00009072"/>
    </source>
</evidence>
<dbReference type="KEGG" id="tad:TRIADDRAFT_29258"/>
<dbReference type="AlphaFoldDB" id="B3S5B3"/>
<dbReference type="STRING" id="10228.B3S5B3"/>
<feature type="compositionally biased region" description="Polar residues" evidence="4">
    <location>
        <begin position="382"/>
        <end position="423"/>
    </location>
</feature>
<dbReference type="GeneID" id="6756476"/>
<evidence type="ECO:0000313" key="6">
    <source>
        <dbReference type="Proteomes" id="UP000009022"/>
    </source>
</evidence>
<dbReference type="OrthoDB" id="19679at2759"/>
<dbReference type="InParanoid" id="B3S5B3"/>
<dbReference type="Proteomes" id="UP000009022">
    <property type="component" value="Unassembled WGS sequence"/>
</dbReference>
<dbReference type="Pfam" id="PF09751">
    <property type="entry name" value="Es2"/>
    <property type="match status" value="1"/>
</dbReference>
<sequence length="430" mass="48240">MATVAKKKRKILNEEEYIKGVEDIIQRDFFPDLPQLRDHSEYAKALETNDLAKLREISERRLLQEENSVLEATPSTFETPTIDSVRSTSRSNNTNQAKAEDNESSKPDTNVSLDTFMTRNISEDEASFHNLMKIAKQRQREKYSYLYEKEAASQTNNDDSLAITDGNEKKKLQEWPYRVRNCLMYYPDGVDKTTEEILKDRGLNAREVQCHNTRYQNKSIDEQRQRGAIAAAATTSAKQAILAQSGKIDVDGKPYVDESSPAVNGYGFVSTPQIEPGLDMTPVMTWGTIESTPMRIEGDATPGPIFKIPEPPEREKLGLKLSKEISRKQRESKRNSSISVLKASPRNNFMSPAEKLSMLSPAAKRLVNKGFGSKSIDVALRQSYSPSPLRTNGTPKPNSSLTPKINYATNTPTQKPSTPSLTDNMLKLPK</sequence>
<feature type="compositionally biased region" description="Low complexity" evidence="4">
    <location>
        <begin position="86"/>
        <end position="95"/>
    </location>
</feature>
<dbReference type="HOGENOM" id="CLU_024820_0_1_1"/>
<dbReference type="eggNOG" id="KOG2627">
    <property type="taxonomic scope" value="Eukaryota"/>
</dbReference>
<comment type="subcellular location">
    <subcellularLocation>
        <location evidence="1">Nucleus</location>
    </subcellularLocation>
</comment>
<name>B3S5B3_TRIAD</name>
<organism evidence="5 6">
    <name type="scientific">Trichoplax adhaerens</name>
    <name type="common">Trichoplax reptans</name>
    <dbReference type="NCBI Taxonomy" id="10228"/>
    <lineage>
        <taxon>Eukaryota</taxon>
        <taxon>Metazoa</taxon>
        <taxon>Placozoa</taxon>
        <taxon>Uniplacotomia</taxon>
        <taxon>Trichoplacea</taxon>
        <taxon>Trichoplacidae</taxon>
        <taxon>Trichoplax</taxon>
    </lineage>
</organism>
<dbReference type="EMBL" id="DS985250">
    <property type="protein sequence ID" value="EDV22232.1"/>
    <property type="molecule type" value="Genomic_DNA"/>
</dbReference>
<protein>
    <submittedName>
        <fullName evidence="5">Uncharacterized protein</fullName>
    </submittedName>
</protein>
<dbReference type="PANTHER" id="PTHR12940">
    <property type="entry name" value="ES-2 PROTEIN - RELATED"/>
    <property type="match status" value="1"/>
</dbReference>
<gene>
    <name evidence="5" type="ORF">TRIADDRAFT_29258</name>
</gene>
<reference evidence="5 6" key="1">
    <citation type="journal article" date="2008" name="Nature">
        <title>The Trichoplax genome and the nature of placozoans.</title>
        <authorList>
            <person name="Srivastava M."/>
            <person name="Begovic E."/>
            <person name="Chapman J."/>
            <person name="Putnam N.H."/>
            <person name="Hellsten U."/>
            <person name="Kawashima T."/>
            <person name="Kuo A."/>
            <person name="Mitros T."/>
            <person name="Salamov A."/>
            <person name="Carpenter M.L."/>
            <person name="Signorovitch A.Y."/>
            <person name="Moreno M.A."/>
            <person name="Kamm K."/>
            <person name="Grimwood J."/>
            <person name="Schmutz J."/>
            <person name="Shapiro H."/>
            <person name="Grigoriev I.V."/>
            <person name="Buss L.W."/>
            <person name="Schierwater B."/>
            <person name="Dellaporta S.L."/>
            <person name="Rokhsar D.S."/>
        </authorList>
    </citation>
    <scope>NUCLEOTIDE SEQUENCE [LARGE SCALE GENOMIC DNA]</scope>
    <source>
        <strain evidence="5 6">Grell-BS-1999</strain>
    </source>
</reference>
<comment type="similarity">
    <text evidence="2">Belongs to the ESS2 family.</text>
</comment>
<dbReference type="InterPro" id="IPR019148">
    <property type="entry name" value="Nuclear_protein_DGCR14_ESS-2"/>
</dbReference>
<feature type="compositionally biased region" description="Polar residues" evidence="4">
    <location>
        <begin position="73"/>
        <end position="85"/>
    </location>
</feature>
<evidence type="ECO:0000256" key="1">
    <source>
        <dbReference type="ARBA" id="ARBA00004123"/>
    </source>
</evidence>